<evidence type="ECO:0000313" key="3">
    <source>
        <dbReference type="Proteomes" id="UP001259832"/>
    </source>
</evidence>
<accession>A0AAD9LRM0</accession>
<dbReference type="PROSITE" id="PS51257">
    <property type="entry name" value="PROKAR_LIPOPROTEIN"/>
    <property type="match status" value="1"/>
</dbReference>
<name>A0AAD9LRM0_9STRA</name>
<sequence length="359" mass="37650">MRLSFFLFVVLATVVASCIGFSSAENVALNPKTDTGARRLRQSVVIEPVAKSVKDIVREIEEKISKNAGKLTSGLKKTAQLSDDQAAKITKVLSNSEKAKAAIQVSDDQIVRVSTLIKNANGVADDDVAKLAVVLASAQKGAKATDDQAAKIAKVLLNSEKAKAAMRISDDEIARVSTMIKKANAEVGVADDDVAKLAGLFAVAQKSAKATDDQVFAIAKWMANAKKVGAVGQASDDEVRKVTEMFKTATGRATGAAKLTDDEVARLSKALAEAQKGAALTDKQVAKLVKMFTEAKQVTSPSNKQLTLLAQELVPVATKDKKSWSTLKKVIVATLGAAGGAAVIYTVVKLASPNEAVTA</sequence>
<dbReference type="Proteomes" id="UP001259832">
    <property type="component" value="Unassembled WGS sequence"/>
</dbReference>
<gene>
    <name evidence="2" type="ORF">P3T76_003315</name>
</gene>
<feature type="chain" id="PRO_5042217765" description="Secreted RxLR effector peptide protein" evidence="1">
    <location>
        <begin position="25"/>
        <end position="359"/>
    </location>
</feature>
<evidence type="ECO:0000256" key="1">
    <source>
        <dbReference type="SAM" id="SignalP"/>
    </source>
</evidence>
<dbReference type="EMBL" id="JASMQC010000005">
    <property type="protein sequence ID" value="KAK1944782.1"/>
    <property type="molecule type" value="Genomic_DNA"/>
</dbReference>
<protein>
    <recommendedName>
        <fullName evidence="4">Secreted RxLR effector peptide protein</fullName>
    </recommendedName>
</protein>
<keyword evidence="1" id="KW-0732">Signal</keyword>
<keyword evidence="3" id="KW-1185">Reference proteome</keyword>
<feature type="signal peptide" evidence="1">
    <location>
        <begin position="1"/>
        <end position="24"/>
    </location>
</feature>
<organism evidence="2 3">
    <name type="scientific">Phytophthora citrophthora</name>
    <dbReference type="NCBI Taxonomy" id="4793"/>
    <lineage>
        <taxon>Eukaryota</taxon>
        <taxon>Sar</taxon>
        <taxon>Stramenopiles</taxon>
        <taxon>Oomycota</taxon>
        <taxon>Peronosporomycetes</taxon>
        <taxon>Peronosporales</taxon>
        <taxon>Peronosporaceae</taxon>
        <taxon>Phytophthora</taxon>
    </lineage>
</organism>
<evidence type="ECO:0008006" key="4">
    <source>
        <dbReference type="Google" id="ProtNLM"/>
    </source>
</evidence>
<dbReference type="AlphaFoldDB" id="A0AAD9LRM0"/>
<evidence type="ECO:0000313" key="2">
    <source>
        <dbReference type="EMBL" id="KAK1944782.1"/>
    </source>
</evidence>
<comment type="caution">
    <text evidence="2">The sequence shown here is derived from an EMBL/GenBank/DDBJ whole genome shotgun (WGS) entry which is preliminary data.</text>
</comment>
<proteinExistence type="predicted"/>
<reference evidence="2" key="1">
    <citation type="submission" date="2023-08" db="EMBL/GenBank/DDBJ databases">
        <title>Reference Genome Resource for the Citrus Pathogen Phytophthora citrophthora.</title>
        <authorList>
            <person name="Moller H."/>
            <person name="Coetzee B."/>
            <person name="Rose L.J."/>
            <person name="Van Niekerk J.M."/>
        </authorList>
    </citation>
    <scope>NUCLEOTIDE SEQUENCE</scope>
    <source>
        <strain evidence="2">STE-U-9442</strain>
    </source>
</reference>